<dbReference type="InterPro" id="IPR006598">
    <property type="entry name" value="CAP10"/>
</dbReference>
<gene>
    <name evidence="3" type="ORF">CBER1_04420</name>
</gene>
<dbReference type="EMBL" id="PNEN01000494">
    <property type="protein sequence ID" value="PPJ57467.1"/>
    <property type="molecule type" value="Genomic_DNA"/>
</dbReference>
<feature type="domain" description="Glycosyl transferase CAP10" evidence="2">
    <location>
        <begin position="190"/>
        <end position="415"/>
    </location>
</feature>
<evidence type="ECO:0000313" key="4">
    <source>
        <dbReference type="Proteomes" id="UP000237631"/>
    </source>
</evidence>
<feature type="transmembrane region" description="Helical" evidence="1">
    <location>
        <begin position="12"/>
        <end position="31"/>
    </location>
</feature>
<keyword evidence="1" id="KW-0472">Membrane</keyword>
<accession>A0A2S6CCL4</accession>
<dbReference type="Pfam" id="PF05686">
    <property type="entry name" value="Glyco_transf_90"/>
    <property type="match status" value="1"/>
</dbReference>
<dbReference type="Proteomes" id="UP000237631">
    <property type="component" value="Unassembled WGS sequence"/>
</dbReference>
<keyword evidence="4" id="KW-1185">Reference proteome</keyword>
<evidence type="ECO:0000259" key="2">
    <source>
        <dbReference type="SMART" id="SM00672"/>
    </source>
</evidence>
<dbReference type="AlphaFoldDB" id="A0A2S6CCL4"/>
<dbReference type="PANTHER" id="PTHR12203">
    <property type="entry name" value="KDEL LYS-ASP-GLU-LEU CONTAINING - RELATED"/>
    <property type="match status" value="1"/>
</dbReference>
<reference evidence="4" key="1">
    <citation type="journal article" date="2017" name="bioRxiv">
        <title>Conservation of a gene cluster reveals novel cercosporin biosynthetic mechanisms and extends production to the genus Colletotrichum.</title>
        <authorList>
            <person name="de Jonge R."/>
            <person name="Ebert M.K."/>
            <person name="Huitt-Roehl C.R."/>
            <person name="Pal P."/>
            <person name="Suttle J.C."/>
            <person name="Spanner R.E."/>
            <person name="Neubauer J.D."/>
            <person name="Jurick W.M.II."/>
            <person name="Stott K.A."/>
            <person name="Secor G.A."/>
            <person name="Thomma B.P.H.J."/>
            <person name="Van de Peer Y."/>
            <person name="Townsend C.A."/>
            <person name="Bolton M.D."/>
        </authorList>
    </citation>
    <scope>NUCLEOTIDE SEQUENCE [LARGE SCALE GENOMIC DNA]</scope>
    <source>
        <strain evidence="4">CBS538.71</strain>
    </source>
</reference>
<dbReference type="SMART" id="SM00672">
    <property type="entry name" value="CAP10"/>
    <property type="match status" value="1"/>
</dbReference>
<comment type="caution">
    <text evidence="3">The sequence shown here is derived from an EMBL/GenBank/DDBJ whole genome shotgun (WGS) entry which is preliminary data.</text>
</comment>
<evidence type="ECO:0000256" key="1">
    <source>
        <dbReference type="SAM" id="Phobius"/>
    </source>
</evidence>
<organism evidence="3 4">
    <name type="scientific">Cercospora berteroae</name>
    <dbReference type="NCBI Taxonomy" id="357750"/>
    <lineage>
        <taxon>Eukaryota</taxon>
        <taxon>Fungi</taxon>
        <taxon>Dikarya</taxon>
        <taxon>Ascomycota</taxon>
        <taxon>Pezizomycotina</taxon>
        <taxon>Dothideomycetes</taxon>
        <taxon>Dothideomycetidae</taxon>
        <taxon>Mycosphaerellales</taxon>
        <taxon>Mycosphaerellaceae</taxon>
        <taxon>Cercospora</taxon>
    </lineage>
</organism>
<sequence length="448" mass="51567">MELRRGWPWRKILPIAILLIVVQASLLLYWFQSPRHVNVAGANGLSAVPGETQVHGSHSLAVNECNAKFPDLYHEIERASAYWKNKKHAISKDDADISWHPTGMFEGGAIRFLVHENKVRVLESVNAMVDPKGSIGERGISFLHLLQRALESATAGGEVLPTIEASIVLQDVSSPPTDDGTHSFWTWARPSHDVHFNRTTEYNGETVHYEQFWKSTTFERLWLIPNFDFWYTSSIGYYKKAVEHAMQRDNLAKIPKVAWRGTRWVNPDVREHLVEVTEGKPWADVMFSDTMTQENHIDIADFCKYAFTVHTEGFSYSGRLNHLLNCNSLPFIHQLNWNLHYYHLLRKDGPDQNYVDVKDDFSDLEEKVLHYLGHPEEAQKIIANHIATFREHYLTADATSCYLRKLVHEYASVAFTPETTRLNMDGTTELRGRDLETFFAKPEDFKEP</sequence>
<keyword evidence="1" id="KW-1133">Transmembrane helix</keyword>
<proteinExistence type="predicted"/>
<keyword evidence="1" id="KW-0812">Transmembrane</keyword>
<dbReference type="OrthoDB" id="541052at2759"/>
<protein>
    <recommendedName>
        <fullName evidence="2">Glycosyl transferase CAP10 domain-containing protein</fullName>
    </recommendedName>
</protein>
<dbReference type="InterPro" id="IPR051091">
    <property type="entry name" value="O-Glucosyltr/Glycosyltrsf_90"/>
</dbReference>
<dbReference type="PANTHER" id="PTHR12203:SF107">
    <property type="entry name" value="GLYCOSYL TRANSFERASE CAP10 DOMAIN-CONTAINING PROTEIN"/>
    <property type="match status" value="1"/>
</dbReference>
<evidence type="ECO:0000313" key="3">
    <source>
        <dbReference type="EMBL" id="PPJ57467.1"/>
    </source>
</evidence>
<name>A0A2S6CCL4_9PEZI</name>